<reference evidence="2" key="2">
    <citation type="submission" date="2020-11" db="EMBL/GenBank/DDBJ databases">
        <authorList>
            <person name="Cecchin M."/>
            <person name="Marcolungo L."/>
            <person name="Rossato M."/>
            <person name="Girolomoni L."/>
            <person name="Cosentino E."/>
            <person name="Cuine S."/>
            <person name="Li-Beisson Y."/>
            <person name="Delledonne M."/>
            <person name="Ballottari M."/>
        </authorList>
    </citation>
    <scope>NUCLEOTIDE SEQUENCE</scope>
    <source>
        <strain evidence="2">211/11P</strain>
        <tissue evidence="2">Whole cell</tissue>
    </source>
</reference>
<name>A0A9D4TSS3_CHLVU</name>
<gene>
    <name evidence="2" type="ORF">D9Q98_003426</name>
</gene>
<feature type="region of interest" description="Disordered" evidence="1">
    <location>
        <begin position="1"/>
        <end position="38"/>
    </location>
</feature>
<dbReference type="Proteomes" id="UP001055712">
    <property type="component" value="Unassembled WGS sequence"/>
</dbReference>
<proteinExistence type="predicted"/>
<organism evidence="2 3">
    <name type="scientific">Chlorella vulgaris</name>
    <name type="common">Green alga</name>
    <dbReference type="NCBI Taxonomy" id="3077"/>
    <lineage>
        <taxon>Eukaryota</taxon>
        <taxon>Viridiplantae</taxon>
        <taxon>Chlorophyta</taxon>
        <taxon>core chlorophytes</taxon>
        <taxon>Trebouxiophyceae</taxon>
        <taxon>Chlorellales</taxon>
        <taxon>Chlorellaceae</taxon>
        <taxon>Chlorella clade</taxon>
        <taxon>Chlorella</taxon>
    </lineage>
</organism>
<protein>
    <submittedName>
        <fullName evidence="2">Uncharacterized protein</fullName>
    </submittedName>
</protein>
<feature type="region of interest" description="Disordered" evidence="1">
    <location>
        <begin position="266"/>
        <end position="310"/>
    </location>
</feature>
<evidence type="ECO:0000256" key="1">
    <source>
        <dbReference type="SAM" id="MobiDB-lite"/>
    </source>
</evidence>
<dbReference type="OrthoDB" id="514289at2759"/>
<sequence length="492" mass="51725">MTEADEPETDLVQKLFEKSLGPPRSCNDIQTSRASSHGAPWREAEEIKFKVARGRALDYQVVPSTGALVGLSYVPARLPSHSAQRKGQLPAPAQPAHSTLWALLQPHSGLGINTALSVVDSSGGRQSGFSSWCQQGFLDVTPRASLEYSLTQHPGSNLAAEADLIATLPKLPLLPQLTARHKLVAALSTPGVQHGSTLSMPLLGGGAVARVQVQEPAAGSLHAGSVLSVSLEGRNNSSRGLAGGVSLSPSLSSAFKGSAFATTSGALSCSGDGSSSSQGEGSSRAGSDSDDDGGGSGGSMADRHRWRQVPGLRLQMQPGAVRSWEDVSGRWQQPWGSRLKSTLQYQAQQRRWGLDLCQKLGSSLTAAGSLSWEGPASLAAPADDEETACGTAAARQLLRHVVSYGRGSQPRRAALKLVCCLPASMPGGAKSRRRLQLETAYDLDAGLATHGLKLRLGGRGGNAAHLQRQRYDLAVTKRQRQVDVTLDFFAPL</sequence>
<dbReference type="AlphaFoldDB" id="A0A9D4TSS3"/>
<evidence type="ECO:0000313" key="2">
    <source>
        <dbReference type="EMBL" id="KAI3433617.1"/>
    </source>
</evidence>
<accession>A0A9D4TSS3</accession>
<feature type="compositionally biased region" description="Low complexity" evidence="1">
    <location>
        <begin position="266"/>
        <end position="286"/>
    </location>
</feature>
<comment type="caution">
    <text evidence="2">The sequence shown here is derived from an EMBL/GenBank/DDBJ whole genome shotgun (WGS) entry which is preliminary data.</text>
</comment>
<reference evidence="2" key="1">
    <citation type="journal article" date="2019" name="Plant J.">
        <title>Chlorella vulgaris genome assembly and annotation reveals the molecular basis for metabolic acclimation to high light conditions.</title>
        <authorList>
            <person name="Cecchin M."/>
            <person name="Marcolungo L."/>
            <person name="Rossato M."/>
            <person name="Girolomoni L."/>
            <person name="Cosentino E."/>
            <person name="Cuine S."/>
            <person name="Li-Beisson Y."/>
            <person name="Delledonne M."/>
            <person name="Ballottari M."/>
        </authorList>
    </citation>
    <scope>NUCLEOTIDE SEQUENCE</scope>
    <source>
        <strain evidence="2">211/11P</strain>
    </source>
</reference>
<keyword evidence="3" id="KW-1185">Reference proteome</keyword>
<evidence type="ECO:0000313" key="3">
    <source>
        <dbReference type="Proteomes" id="UP001055712"/>
    </source>
</evidence>
<dbReference type="EMBL" id="SIDB01000004">
    <property type="protein sequence ID" value="KAI3433617.1"/>
    <property type="molecule type" value="Genomic_DNA"/>
</dbReference>